<dbReference type="InterPro" id="IPR012409">
    <property type="entry name" value="Sirohaem_synth"/>
</dbReference>
<dbReference type="Gene3D" id="3.30.950.10">
    <property type="entry name" value="Methyltransferase, Cobalt-precorrin-4 Transmethylase, Domain 2"/>
    <property type="match status" value="1"/>
</dbReference>
<feature type="region of interest" description="Disordered" evidence="7">
    <location>
        <begin position="419"/>
        <end position="442"/>
    </location>
</feature>
<dbReference type="InterPro" id="IPR014777">
    <property type="entry name" value="4pyrrole_Mease_sub1"/>
</dbReference>
<dbReference type="Proteomes" id="UP000317046">
    <property type="component" value="Unassembled WGS sequence"/>
</dbReference>
<dbReference type="NCBIfam" id="NF004790">
    <property type="entry name" value="PRK06136.1"/>
    <property type="match status" value="1"/>
</dbReference>
<feature type="region of interest" description="Disordered" evidence="7">
    <location>
        <begin position="131"/>
        <end position="150"/>
    </location>
</feature>
<feature type="domain" description="Tetrapyrrole methylase" evidence="8">
    <location>
        <begin position="185"/>
        <end position="392"/>
    </location>
</feature>
<evidence type="ECO:0000313" key="9">
    <source>
        <dbReference type="EMBL" id="GEA89910.1"/>
    </source>
</evidence>
<feature type="active site" description="Proton acceptor" evidence="6">
    <location>
        <position position="216"/>
    </location>
</feature>
<dbReference type="GO" id="GO:0009236">
    <property type="term" value="P:cobalamin biosynthetic process"/>
    <property type="evidence" value="ECO:0007669"/>
    <property type="project" value="InterPro"/>
</dbReference>
<dbReference type="InterPro" id="IPR035996">
    <property type="entry name" value="4pyrrol_Methylase_sf"/>
</dbReference>
<dbReference type="AlphaFoldDB" id="A0A4Y3L462"/>
<dbReference type="PIRSF" id="PIRSF036426">
    <property type="entry name" value="Sirohaem_synth"/>
    <property type="match status" value="1"/>
</dbReference>
<dbReference type="EC" id="2.1.1.107" evidence="1"/>
<organism evidence="9 10">
    <name type="scientific">Cellulomonas cellasea</name>
    <dbReference type="NCBI Taxonomy" id="43670"/>
    <lineage>
        <taxon>Bacteria</taxon>
        <taxon>Bacillati</taxon>
        <taxon>Actinomycetota</taxon>
        <taxon>Actinomycetes</taxon>
        <taxon>Micrococcales</taxon>
        <taxon>Cellulomonadaceae</taxon>
        <taxon>Cellulomonas</taxon>
    </lineage>
</organism>
<reference evidence="9" key="1">
    <citation type="submission" date="2019-06" db="EMBL/GenBank/DDBJ databases">
        <title>Whole genome shotgun sequence of Cellulomonas cellasea NBRC 3753.</title>
        <authorList>
            <person name="Hosoyama A."/>
            <person name="Uohara A."/>
            <person name="Ohji S."/>
            <person name="Ichikawa N."/>
        </authorList>
    </citation>
    <scope>NUCLEOTIDE SEQUENCE [LARGE SCALE GENOMIC DNA]</scope>
    <source>
        <strain evidence="9">NBRC 3753</strain>
    </source>
</reference>
<keyword evidence="3" id="KW-0808">Transferase</keyword>
<protein>
    <recommendedName>
        <fullName evidence="1">uroporphyrinogen-III C-methyltransferase</fullName>
        <ecNumber evidence="1">2.1.1.107</ecNumber>
    </recommendedName>
</protein>
<dbReference type="InterPro" id="IPR050161">
    <property type="entry name" value="Siro_Cobalamin_biosynth"/>
</dbReference>
<dbReference type="GO" id="GO:0043115">
    <property type="term" value="F:precorrin-2 dehydrogenase activity"/>
    <property type="evidence" value="ECO:0007669"/>
    <property type="project" value="InterPro"/>
</dbReference>
<dbReference type="SUPFAM" id="SSF53790">
    <property type="entry name" value="Tetrapyrrole methylase"/>
    <property type="match status" value="1"/>
</dbReference>
<evidence type="ECO:0000256" key="1">
    <source>
        <dbReference type="ARBA" id="ARBA00012162"/>
    </source>
</evidence>
<dbReference type="EMBL" id="BJLR01000037">
    <property type="protein sequence ID" value="GEA89910.1"/>
    <property type="molecule type" value="Genomic_DNA"/>
</dbReference>
<dbReference type="Gene3D" id="3.40.50.720">
    <property type="entry name" value="NAD(P)-binding Rossmann-like Domain"/>
    <property type="match status" value="1"/>
</dbReference>
<dbReference type="Pfam" id="PF00590">
    <property type="entry name" value="TP_methylase"/>
    <property type="match status" value="1"/>
</dbReference>
<dbReference type="InterPro" id="IPR014776">
    <property type="entry name" value="4pyrrole_Mease_sub2"/>
</dbReference>
<evidence type="ECO:0000256" key="4">
    <source>
        <dbReference type="ARBA" id="ARBA00022691"/>
    </source>
</evidence>
<evidence type="ECO:0000256" key="5">
    <source>
        <dbReference type="ARBA" id="ARBA00023244"/>
    </source>
</evidence>
<evidence type="ECO:0000256" key="2">
    <source>
        <dbReference type="ARBA" id="ARBA00022603"/>
    </source>
</evidence>
<dbReference type="PANTHER" id="PTHR45790">
    <property type="entry name" value="SIROHEME SYNTHASE-RELATED"/>
    <property type="match status" value="1"/>
</dbReference>
<dbReference type="FunFam" id="3.40.1010.10:FF:000001">
    <property type="entry name" value="Siroheme synthase"/>
    <property type="match status" value="1"/>
</dbReference>
<accession>A0A4Y3L462</accession>
<sequence>MTALLGLRLTGRRVVVAGGGPVAARLVQDLLVESPRVLVVAPQLCEALLDMHRWGLVEWRAAEVRAKDLDGAWLVQTATGDRATDAAVAGWAEERRVFCVTSGDVRGGTARTPATTRLGDVLVGVVATSAGSTAGPSTGASGAPGAPGPADARRIAGVRDSIAAHLRGGGADLRHRRAPVPGQGRVVLVGGGPGAVDLLTVRARQALAEADVVVTDRLGPTAVLDELPADVEVIDVGKTPGNHAVPQHEINRILVERAQRGELVVRLKGGDPFVYGRGGEEVLACREAGVPVTVVPGVSSAFAVPAAAGIPLTHRGTVGSVQVVNGHDGLSRAALAGLCDASLTLVVLMGVSMLDELVATALGAGTDPATPVAIIESGTLDAQRVTRAPLDGIAAAARAAGVRAPAVIVVGAVAADGLLVPPPPPDDGPDTRPTSGQDTMTS</sequence>
<dbReference type="Pfam" id="PF13241">
    <property type="entry name" value="NAD_binding_7"/>
    <property type="match status" value="1"/>
</dbReference>
<gene>
    <name evidence="9" type="ORF">CCE01nite_38590</name>
</gene>
<dbReference type="NCBIfam" id="TIGR01469">
    <property type="entry name" value="cobA_cysG_Cterm"/>
    <property type="match status" value="1"/>
</dbReference>
<dbReference type="InterPro" id="IPR006366">
    <property type="entry name" value="CobA/CysG_C"/>
</dbReference>
<keyword evidence="10" id="KW-1185">Reference proteome</keyword>
<dbReference type="InterPro" id="IPR000878">
    <property type="entry name" value="4pyrrol_Mease"/>
</dbReference>
<evidence type="ECO:0000313" key="10">
    <source>
        <dbReference type="Proteomes" id="UP000317046"/>
    </source>
</evidence>
<dbReference type="Gene3D" id="3.40.1010.10">
    <property type="entry name" value="Cobalt-precorrin-4 Transmethylase, Domain 1"/>
    <property type="match status" value="1"/>
</dbReference>
<evidence type="ECO:0000256" key="6">
    <source>
        <dbReference type="PIRSR" id="PIRSR036426-1"/>
    </source>
</evidence>
<proteinExistence type="predicted"/>
<keyword evidence="5" id="KW-0627">Porphyrin biosynthesis</keyword>
<dbReference type="GO" id="GO:0019354">
    <property type="term" value="P:siroheme biosynthetic process"/>
    <property type="evidence" value="ECO:0007669"/>
    <property type="project" value="InterPro"/>
</dbReference>
<dbReference type="InterPro" id="IPR036291">
    <property type="entry name" value="NAD(P)-bd_dom_sf"/>
</dbReference>
<feature type="compositionally biased region" description="Polar residues" evidence="7">
    <location>
        <begin position="432"/>
        <end position="442"/>
    </location>
</feature>
<keyword evidence="4" id="KW-0949">S-adenosyl-L-methionine</keyword>
<dbReference type="RefSeq" id="WP_141372862.1">
    <property type="nucleotide sequence ID" value="NZ_BJLR01000037.1"/>
</dbReference>
<name>A0A4Y3L462_9CELL</name>
<dbReference type="SUPFAM" id="SSF51735">
    <property type="entry name" value="NAD(P)-binding Rossmann-fold domains"/>
    <property type="match status" value="1"/>
</dbReference>
<evidence type="ECO:0000256" key="3">
    <source>
        <dbReference type="ARBA" id="ARBA00022679"/>
    </source>
</evidence>
<evidence type="ECO:0000259" key="8">
    <source>
        <dbReference type="Pfam" id="PF00590"/>
    </source>
</evidence>
<dbReference type="GO" id="GO:0051266">
    <property type="term" value="F:sirohydrochlorin ferrochelatase activity"/>
    <property type="evidence" value="ECO:0007669"/>
    <property type="project" value="InterPro"/>
</dbReference>
<dbReference type="PANTHER" id="PTHR45790:SF3">
    <property type="entry name" value="S-ADENOSYL-L-METHIONINE-DEPENDENT UROPORPHYRINOGEN III METHYLTRANSFERASE, CHLOROPLASTIC"/>
    <property type="match status" value="1"/>
</dbReference>
<feature type="active site" description="Proton donor" evidence="6">
    <location>
        <position position="238"/>
    </location>
</feature>
<evidence type="ECO:0000256" key="7">
    <source>
        <dbReference type="SAM" id="MobiDB-lite"/>
    </source>
</evidence>
<dbReference type="GO" id="GO:0032259">
    <property type="term" value="P:methylation"/>
    <property type="evidence" value="ECO:0007669"/>
    <property type="project" value="UniProtKB-KW"/>
</dbReference>
<keyword evidence="2" id="KW-0489">Methyltransferase</keyword>
<dbReference type="GO" id="GO:0051287">
    <property type="term" value="F:NAD binding"/>
    <property type="evidence" value="ECO:0007669"/>
    <property type="project" value="InterPro"/>
</dbReference>
<comment type="caution">
    <text evidence="9">The sequence shown here is derived from an EMBL/GenBank/DDBJ whole genome shotgun (WGS) entry which is preliminary data.</text>
</comment>
<dbReference type="GO" id="GO:0004851">
    <property type="term" value="F:uroporphyrin-III C-methyltransferase activity"/>
    <property type="evidence" value="ECO:0007669"/>
    <property type="project" value="UniProtKB-EC"/>
</dbReference>
<dbReference type="CDD" id="cd11642">
    <property type="entry name" value="SUMT"/>
    <property type="match status" value="1"/>
</dbReference>